<evidence type="ECO:0000313" key="5">
    <source>
        <dbReference type="EMBL" id="CAF3598221.1"/>
    </source>
</evidence>
<feature type="region of interest" description="Disordered" evidence="1">
    <location>
        <begin position="170"/>
        <end position="199"/>
    </location>
</feature>
<evidence type="ECO:0000313" key="3">
    <source>
        <dbReference type="EMBL" id="CAF0812477.1"/>
    </source>
</evidence>
<dbReference type="OrthoDB" id="10050722at2759"/>
<dbReference type="EMBL" id="CAJOBA010000064">
    <property type="protein sequence ID" value="CAF3500156.1"/>
    <property type="molecule type" value="Genomic_DNA"/>
</dbReference>
<evidence type="ECO:0000313" key="2">
    <source>
        <dbReference type="EMBL" id="CAF0726527.1"/>
    </source>
</evidence>
<feature type="region of interest" description="Disordered" evidence="1">
    <location>
        <begin position="1"/>
        <end position="21"/>
    </location>
</feature>
<dbReference type="Proteomes" id="UP000681722">
    <property type="component" value="Unassembled WGS sequence"/>
</dbReference>
<dbReference type="Proteomes" id="UP000663829">
    <property type="component" value="Unassembled WGS sequence"/>
</dbReference>
<protein>
    <submittedName>
        <fullName evidence="3">Uncharacterized protein</fullName>
    </submittedName>
</protein>
<dbReference type="Proteomes" id="UP000682733">
    <property type="component" value="Unassembled WGS sequence"/>
</dbReference>
<comment type="caution">
    <text evidence="3">The sequence shown here is derived from an EMBL/GenBank/DDBJ whole genome shotgun (WGS) entry which is preliminary data.</text>
</comment>
<dbReference type="EMBL" id="CAJOBC010000536">
    <property type="protein sequence ID" value="CAF3598221.1"/>
    <property type="molecule type" value="Genomic_DNA"/>
</dbReference>
<proteinExistence type="predicted"/>
<dbReference type="Proteomes" id="UP000677228">
    <property type="component" value="Unassembled WGS sequence"/>
</dbReference>
<dbReference type="EMBL" id="CAJNOK010000064">
    <property type="protein sequence ID" value="CAF0726527.1"/>
    <property type="molecule type" value="Genomic_DNA"/>
</dbReference>
<dbReference type="EMBL" id="CAJNOQ010000536">
    <property type="protein sequence ID" value="CAF0812477.1"/>
    <property type="molecule type" value="Genomic_DNA"/>
</dbReference>
<reference evidence="3" key="1">
    <citation type="submission" date="2021-02" db="EMBL/GenBank/DDBJ databases">
        <authorList>
            <person name="Nowell W R."/>
        </authorList>
    </citation>
    <scope>NUCLEOTIDE SEQUENCE</scope>
</reference>
<evidence type="ECO:0000313" key="6">
    <source>
        <dbReference type="Proteomes" id="UP000663829"/>
    </source>
</evidence>
<organism evidence="3 6">
    <name type="scientific">Didymodactylos carnosus</name>
    <dbReference type="NCBI Taxonomy" id="1234261"/>
    <lineage>
        <taxon>Eukaryota</taxon>
        <taxon>Metazoa</taxon>
        <taxon>Spiralia</taxon>
        <taxon>Gnathifera</taxon>
        <taxon>Rotifera</taxon>
        <taxon>Eurotatoria</taxon>
        <taxon>Bdelloidea</taxon>
        <taxon>Philodinida</taxon>
        <taxon>Philodinidae</taxon>
        <taxon>Didymodactylos</taxon>
    </lineage>
</organism>
<keyword evidence="6" id="KW-1185">Reference proteome</keyword>
<evidence type="ECO:0000313" key="4">
    <source>
        <dbReference type="EMBL" id="CAF3500156.1"/>
    </source>
</evidence>
<accession>A0A813TP82</accession>
<feature type="compositionally biased region" description="Polar residues" evidence="1">
    <location>
        <begin position="10"/>
        <end position="21"/>
    </location>
</feature>
<sequence length="359" mass="39036">MKSLSRCDETSMSWSNQNGNINGAPYDTNELHPVYGEVHAPPHPIPAHSDFPSYVTANGHQNGIDSKMDPDSGAFIAAGTAGNAGFDLRSLGLTEHELYSAGLHPSNFDPLTAQGKQLPLNQYKINYDPNPIVIKKQIPIEQPTYKQQIIVRYLRPPTPPPPGPLVIKEVRPPQPAPAPPLIIRTRAPRGKTPPPIIIREQPPIAPQVDTQTRYLTKMLSNEQPPLQPYTYEQQQPQQMYNSNGYASNGYASNGYAGNGYASNGYANNGYESNGYASNEYAGNGYAGNGYASNGYTSNGYQTASDPSYPSGNFDNLLLGGNQLNDSVKYGDINSKNWITEVVGGRGERNPIPQSLLGKE</sequence>
<name>A0A813TP82_9BILA</name>
<gene>
    <name evidence="3" type="ORF">GPM918_LOCUS4106</name>
    <name evidence="2" type="ORF">OVA965_LOCUS470</name>
    <name evidence="5" type="ORF">SRO942_LOCUS4106</name>
    <name evidence="4" type="ORF">TMI583_LOCUS470</name>
</gene>
<evidence type="ECO:0000256" key="1">
    <source>
        <dbReference type="SAM" id="MobiDB-lite"/>
    </source>
</evidence>
<dbReference type="AlphaFoldDB" id="A0A813TP82"/>